<keyword evidence="3" id="KW-1185">Reference proteome</keyword>
<proteinExistence type="predicted"/>
<dbReference type="InterPro" id="IPR007278">
    <property type="entry name" value="DUF397"/>
</dbReference>
<dbReference type="AlphaFoldDB" id="A0A9Y2NLZ3"/>
<organism evidence="2 3">
    <name type="scientific">Amycolatopsis mongoliensis</name>
    <dbReference type="NCBI Taxonomy" id="715475"/>
    <lineage>
        <taxon>Bacteria</taxon>
        <taxon>Bacillati</taxon>
        <taxon>Actinomycetota</taxon>
        <taxon>Actinomycetes</taxon>
        <taxon>Pseudonocardiales</taxon>
        <taxon>Pseudonocardiaceae</taxon>
        <taxon>Amycolatopsis</taxon>
    </lineage>
</organism>
<evidence type="ECO:0000259" key="1">
    <source>
        <dbReference type="Pfam" id="PF04149"/>
    </source>
</evidence>
<accession>A0A9Y2NLZ3</accession>
<sequence>MDRWRKSSYSGGSGNNGDCVEVAFARDSIAARDSKAPTAGALEVPPAAWSAFLSTVTPGDPATAGR</sequence>
<gene>
    <name evidence="2" type="ORF">QRX60_10925</name>
</gene>
<name>A0A9Y2NLZ3_9PSEU</name>
<feature type="domain" description="DUF397" evidence="1">
    <location>
        <begin position="3"/>
        <end position="56"/>
    </location>
</feature>
<dbReference type="Pfam" id="PF04149">
    <property type="entry name" value="DUF397"/>
    <property type="match status" value="1"/>
</dbReference>
<reference evidence="2 3" key="1">
    <citation type="submission" date="2023-06" db="EMBL/GenBank/DDBJ databases">
        <authorList>
            <person name="Oyuntsetseg B."/>
            <person name="Kim S.B."/>
        </authorList>
    </citation>
    <scope>NUCLEOTIDE SEQUENCE [LARGE SCALE GENOMIC DNA]</scope>
    <source>
        <strain evidence="2 3">4-36</strain>
    </source>
</reference>
<dbReference type="EMBL" id="CP127295">
    <property type="protein sequence ID" value="WIY04323.1"/>
    <property type="molecule type" value="Genomic_DNA"/>
</dbReference>
<protein>
    <submittedName>
        <fullName evidence="2">DUF397 domain-containing protein</fullName>
    </submittedName>
</protein>
<dbReference type="KEGG" id="amog:QRX60_10925"/>
<dbReference type="Proteomes" id="UP001239397">
    <property type="component" value="Chromosome"/>
</dbReference>
<evidence type="ECO:0000313" key="2">
    <source>
        <dbReference type="EMBL" id="WIY04323.1"/>
    </source>
</evidence>
<evidence type="ECO:0000313" key="3">
    <source>
        <dbReference type="Proteomes" id="UP001239397"/>
    </source>
</evidence>
<dbReference type="RefSeq" id="WP_286000654.1">
    <property type="nucleotide sequence ID" value="NZ_CP127295.1"/>
</dbReference>